<dbReference type="AlphaFoldDB" id="A0A9P8UBY1"/>
<proteinExistence type="predicted"/>
<evidence type="ECO:0000313" key="2">
    <source>
        <dbReference type="Proteomes" id="UP000758603"/>
    </source>
</evidence>
<sequence length="384" mass="43982">MTDRATEIALSKEHMESYANFFMEHVPDVADNYELASKALELLAVARRPLSIQELAWAVALNDAPSALHTVSALGDNFVDTAEVMQLIQPFILPVDLEKLQKHQIMVHQSVKELILIKSPLRWNDANGLVRLLVDEATLSQRLETLEANLLNLCVRYLLLDEIGENSLFSPEQLGAELPQSHDLFDDNLDSSRYDATCTWDEWEEDMLCYDPSECGLGGLFAYASVYWVDHFSVATARSMPDIRIIEKLCQRGSKRLDNWLKQNCRPNCTFKPRWDADSELFDPLGVTALYGSRAMLDNMLITSQFEKEAYLDNSGLQAAHHIVVNHHSADLFRVRMLFYADKLGSQLRTSEFCRTVMRHWRTGNRNRPGWHDVMELFIKWSLS</sequence>
<dbReference type="PANTHER" id="PTHR10039:SF10">
    <property type="entry name" value="NACHT DOMAIN-CONTAINING PROTEIN"/>
    <property type="match status" value="1"/>
</dbReference>
<comment type="caution">
    <text evidence="1">The sequence shown here is derived from an EMBL/GenBank/DDBJ whole genome shotgun (WGS) entry which is preliminary data.</text>
</comment>
<dbReference type="OrthoDB" id="163438at2759"/>
<dbReference type="EMBL" id="JAGPXC010000010">
    <property type="protein sequence ID" value="KAH6646011.1"/>
    <property type="molecule type" value="Genomic_DNA"/>
</dbReference>
<gene>
    <name evidence="1" type="ORF">BKA67DRAFT_695935</name>
</gene>
<dbReference type="PANTHER" id="PTHR10039">
    <property type="entry name" value="AMELOGENIN"/>
    <property type="match status" value="1"/>
</dbReference>
<protein>
    <submittedName>
        <fullName evidence="1">Uncharacterized protein</fullName>
    </submittedName>
</protein>
<organism evidence="1 2">
    <name type="scientific">Truncatella angustata</name>
    <dbReference type="NCBI Taxonomy" id="152316"/>
    <lineage>
        <taxon>Eukaryota</taxon>
        <taxon>Fungi</taxon>
        <taxon>Dikarya</taxon>
        <taxon>Ascomycota</taxon>
        <taxon>Pezizomycotina</taxon>
        <taxon>Sordariomycetes</taxon>
        <taxon>Xylariomycetidae</taxon>
        <taxon>Amphisphaeriales</taxon>
        <taxon>Sporocadaceae</taxon>
        <taxon>Truncatella</taxon>
    </lineage>
</organism>
<keyword evidence="2" id="KW-1185">Reference proteome</keyword>
<reference evidence="1" key="1">
    <citation type="journal article" date="2021" name="Nat. Commun.">
        <title>Genetic determinants of endophytism in the Arabidopsis root mycobiome.</title>
        <authorList>
            <person name="Mesny F."/>
            <person name="Miyauchi S."/>
            <person name="Thiergart T."/>
            <person name="Pickel B."/>
            <person name="Atanasova L."/>
            <person name="Karlsson M."/>
            <person name="Huettel B."/>
            <person name="Barry K.W."/>
            <person name="Haridas S."/>
            <person name="Chen C."/>
            <person name="Bauer D."/>
            <person name="Andreopoulos W."/>
            <person name="Pangilinan J."/>
            <person name="LaButti K."/>
            <person name="Riley R."/>
            <person name="Lipzen A."/>
            <person name="Clum A."/>
            <person name="Drula E."/>
            <person name="Henrissat B."/>
            <person name="Kohler A."/>
            <person name="Grigoriev I.V."/>
            <person name="Martin F.M."/>
            <person name="Hacquard S."/>
        </authorList>
    </citation>
    <scope>NUCLEOTIDE SEQUENCE</scope>
    <source>
        <strain evidence="1">MPI-SDFR-AT-0073</strain>
    </source>
</reference>
<accession>A0A9P8UBY1</accession>
<dbReference type="GeneID" id="70138218"/>
<dbReference type="RefSeq" id="XP_045952525.1">
    <property type="nucleotide sequence ID" value="XM_046109327.1"/>
</dbReference>
<name>A0A9P8UBY1_9PEZI</name>
<dbReference type="Proteomes" id="UP000758603">
    <property type="component" value="Unassembled WGS sequence"/>
</dbReference>
<evidence type="ECO:0000313" key="1">
    <source>
        <dbReference type="EMBL" id="KAH6646011.1"/>
    </source>
</evidence>